<sequence length="207" mass="23607">MTTILGPEAINEEKFTVWESEGKMLGLMWNIPLSTLAMPQEKILKALSRINGMLGQVTTTQQDIRRLLGSLRHVVTCIPSAKSFFQQLSALLWGSKRYGATLITPAARDDLMWFRAILLTVELNSMPLSRFSGTQPIDYEIYMDASDAGLFRFRSTGEGDYNINLRERMSTVFASLVWGQYWSGLSMNRLCHVRFWIDNTSTISWHN</sequence>
<organism evidence="1 2">
    <name type="scientific">Phytophthora megakarya</name>
    <dbReference type="NCBI Taxonomy" id="4795"/>
    <lineage>
        <taxon>Eukaryota</taxon>
        <taxon>Sar</taxon>
        <taxon>Stramenopiles</taxon>
        <taxon>Oomycota</taxon>
        <taxon>Peronosporomycetes</taxon>
        <taxon>Peronosporales</taxon>
        <taxon>Peronosporaceae</taxon>
        <taxon>Phytophthora</taxon>
    </lineage>
</organism>
<dbReference type="PANTHER" id="PTHR33050">
    <property type="entry name" value="REVERSE TRANSCRIPTASE DOMAIN-CONTAINING PROTEIN"/>
    <property type="match status" value="1"/>
</dbReference>
<dbReference type="EMBL" id="NBNE01023950">
    <property type="protein sequence ID" value="OWY90085.1"/>
    <property type="molecule type" value="Genomic_DNA"/>
</dbReference>
<dbReference type="InterPro" id="IPR052055">
    <property type="entry name" value="Hepadnavirus_pol/RT"/>
</dbReference>
<comment type="caution">
    <text evidence="1">The sequence shown here is derived from an EMBL/GenBank/DDBJ whole genome shotgun (WGS) entry which is preliminary data.</text>
</comment>
<keyword evidence="2" id="KW-1185">Reference proteome</keyword>
<evidence type="ECO:0000313" key="2">
    <source>
        <dbReference type="Proteomes" id="UP000198211"/>
    </source>
</evidence>
<name>A0A225UAK6_9STRA</name>
<evidence type="ECO:0000313" key="1">
    <source>
        <dbReference type="EMBL" id="OWY90085.1"/>
    </source>
</evidence>
<dbReference type="OrthoDB" id="129048at2759"/>
<dbReference type="AlphaFoldDB" id="A0A225UAK6"/>
<dbReference type="PANTHER" id="PTHR33050:SF7">
    <property type="entry name" value="RIBONUCLEASE H"/>
    <property type="match status" value="1"/>
</dbReference>
<gene>
    <name evidence="1" type="ORF">PHMEG_00041949</name>
</gene>
<dbReference type="InterPro" id="IPR043502">
    <property type="entry name" value="DNA/RNA_pol_sf"/>
</dbReference>
<dbReference type="Proteomes" id="UP000198211">
    <property type="component" value="Unassembled WGS sequence"/>
</dbReference>
<proteinExistence type="predicted"/>
<dbReference type="SUPFAM" id="SSF56672">
    <property type="entry name" value="DNA/RNA polymerases"/>
    <property type="match status" value="1"/>
</dbReference>
<accession>A0A225UAK6</accession>
<reference evidence="2" key="1">
    <citation type="submission" date="2017-03" db="EMBL/GenBank/DDBJ databases">
        <title>Phytopthora megakarya and P. palmivora, two closely related causual agents of cacao black pod achieved similar genome size and gene model numbers by different mechanisms.</title>
        <authorList>
            <person name="Ali S."/>
            <person name="Shao J."/>
            <person name="Larry D.J."/>
            <person name="Kronmiller B."/>
            <person name="Shen D."/>
            <person name="Strem M.D."/>
            <person name="Melnick R.L."/>
            <person name="Guiltinan M.J."/>
            <person name="Tyler B.M."/>
            <person name="Meinhardt L.W."/>
            <person name="Bailey B.A."/>
        </authorList>
    </citation>
    <scope>NUCLEOTIDE SEQUENCE [LARGE SCALE GENOMIC DNA]</scope>
    <source>
        <strain evidence="2">zdho120</strain>
    </source>
</reference>
<protein>
    <submittedName>
        <fullName evidence="1">Uncharacterized protein</fullName>
    </submittedName>
</protein>